<dbReference type="PROSITE" id="PS51421">
    <property type="entry name" value="RAS"/>
    <property type="match status" value="1"/>
</dbReference>
<dbReference type="PROSITE" id="PS51420">
    <property type="entry name" value="RHO"/>
    <property type="match status" value="1"/>
</dbReference>
<evidence type="ECO:0000256" key="3">
    <source>
        <dbReference type="ARBA" id="ARBA00023134"/>
    </source>
</evidence>
<dbReference type="GO" id="GO:0003924">
    <property type="term" value="F:GTPase activity"/>
    <property type="evidence" value="ECO:0007669"/>
    <property type="project" value="InterPro"/>
</dbReference>
<dbReference type="Pfam" id="PF00071">
    <property type="entry name" value="Ras"/>
    <property type="match status" value="1"/>
</dbReference>
<dbReference type="SMART" id="SM00173">
    <property type="entry name" value="RAS"/>
    <property type="match status" value="1"/>
</dbReference>
<dbReference type="PRINTS" id="PR00449">
    <property type="entry name" value="RASTRNSFRMNG"/>
</dbReference>
<dbReference type="SUPFAM" id="SSF52540">
    <property type="entry name" value="P-loop containing nucleoside triphosphate hydrolases"/>
    <property type="match status" value="1"/>
</dbReference>
<dbReference type="FunFam" id="3.40.50.300:FF:001179">
    <property type="entry name" value="Rho family GTPase"/>
    <property type="match status" value="1"/>
</dbReference>
<dbReference type="EMBL" id="JAZGQO010000007">
    <property type="protein sequence ID" value="KAK6181426.1"/>
    <property type="molecule type" value="Genomic_DNA"/>
</dbReference>
<keyword evidence="5" id="KW-1185">Reference proteome</keyword>
<dbReference type="InterPro" id="IPR005225">
    <property type="entry name" value="Small_GTP-bd"/>
</dbReference>
<keyword evidence="3" id="KW-0342">GTP-binding</keyword>
<dbReference type="PROSITE" id="PS51419">
    <property type="entry name" value="RAB"/>
    <property type="match status" value="1"/>
</dbReference>
<dbReference type="NCBIfam" id="TIGR00231">
    <property type="entry name" value="small_GTP"/>
    <property type="match status" value="1"/>
</dbReference>
<accession>A0AAN8JPB3</accession>
<gene>
    <name evidence="4" type="ORF">SNE40_009274</name>
</gene>
<dbReference type="GO" id="GO:0007264">
    <property type="term" value="P:small GTPase-mediated signal transduction"/>
    <property type="evidence" value="ECO:0007669"/>
    <property type="project" value="InterPro"/>
</dbReference>
<reference evidence="4 5" key="1">
    <citation type="submission" date="2024-01" db="EMBL/GenBank/DDBJ databases">
        <title>The genome of the rayed Mediterranean limpet Patella caerulea (Linnaeus, 1758).</title>
        <authorList>
            <person name="Anh-Thu Weber A."/>
            <person name="Halstead-Nussloch G."/>
        </authorList>
    </citation>
    <scope>NUCLEOTIDE SEQUENCE [LARGE SCALE GENOMIC DNA]</scope>
    <source>
        <strain evidence="4">AATW-2023a</strain>
        <tissue evidence="4">Whole specimen</tissue>
    </source>
</reference>
<dbReference type="Gene3D" id="3.40.50.300">
    <property type="entry name" value="P-loop containing nucleotide triphosphate hydrolases"/>
    <property type="match status" value="1"/>
</dbReference>
<proteinExistence type="inferred from homology"/>
<dbReference type="SMART" id="SM00174">
    <property type="entry name" value="RHO"/>
    <property type="match status" value="1"/>
</dbReference>
<dbReference type="AlphaFoldDB" id="A0AAN8JPB3"/>
<dbReference type="InterPro" id="IPR027417">
    <property type="entry name" value="P-loop_NTPase"/>
</dbReference>
<dbReference type="GO" id="GO:0005525">
    <property type="term" value="F:GTP binding"/>
    <property type="evidence" value="ECO:0007669"/>
    <property type="project" value="UniProtKB-KW"/>
</dbReference>
<evidence type="ECO:0000313" key="5">
    <source>
        <dbReference type="Proteomes" id="UP001347796"/>
    </source>
</evidence>
<protein>
    <submittedName>
        <fullName evidence="4">Uncharacterized protein</fullName>
    </submittedName>
</protein>
<comment type="similarity">
    <text evidence="1">Belongs to the small GTPase superfamily. Rho family.</text>
</comment>
<evidence type="ECO:0000256" key="1">
    <source>
        <dbReference type="ARBA" id="ARBA00010142"/>
    </source>
</evidence>
<dbReference type="InterPro" id="IPR003578">
    <property type="entry name" value="Small_GTPase_Rho"/>
</dbReference>
<organism evidence="4 5">
    <name type="scientific">Patella caerulea</name>
    <name type="common">Rayed Mediterranean limpet</name>
    <dbReference type="NCBI Taxonomy" id="87958"/>
    <lineage>
        <taxon>Eukaryota</taxon>
        <taxon>Metazoa</taxon>
        <taxon>Spiralia</taxon>
        <taxon>Lophotrochozoa</taxon>
        <taxon>Mollusca</taxon>
        <taxon>Gastropoda</taxon>
        <taxon>Patellogastropoda</taxon>
        <taxon>Patelloidea</taxon>
        <taxon>Patellidae</taxon>
        <taxon>Patella</taxon>
    </lineage>
</organism>
<dbReference type="SMART" id="SM00175">
    <property type="entry name" value="RAB"/>
    <property type="match status" value="1"/>
</dbReference>
<dbReference type="CDD" id="cd00157">
    <property type="entry name" value="Rho"/>
    <property type="match status" value="1"/>
</dbReference>
<comment type="caution">
    <text evidence="4">The sequence shown here is derived from an EMBL/GenBank/DDBJ whole genome shotgun (WGS) entry which is preliminary data.</text>
</comment>
<sequence>MTVTDSATNLKCVVVGDGGIGKTSMLLKYVNGRFMDEYIPTCFDNYTAVIDMEDRDINLSLVDTAGQETYDRLRTLSYYDTDVFIVCFSLVDPDSFINVKSRWIPELKEFKPGTPIILVGTKRDLRDENPNKTDVISYYKAKKTARRVGAGSYVECSAVTNDGLAEVFRQASVSALGIRKKKPFWSSLKSLFTPKRLTVRR</sequence>
<dbReference type="InterPro" id="IPR001806">
    <property type="entry name" value="Small_GTPase"/>
</dbReference>
<evidence type="ECO:0000256" key="2">
    <source>
        <dbReference type="ARBA" id="ARBA00022741"/>
    </source>
</evidence>
<name>A0AAN8JPB3_PATCE</name>
<dbReference type="PANTHER" id="PTHR24072">
    <property type="entry name" value="RHO FAMILY GTPASE"/>
    <property type="match status" value="1"/>
</dbReference>
<keyword evidence="2" id="KW-0547">Nucleotide-binding</keyword>
<evidence type="ECO:0000313" key="4">
    <source>
        <dbReference type="EMBL" id="KAK6181426.1"/>
    </source>
</evidence>
<dbReference type="Proteomes" id="UP001347796">
    <property type="component" value="Unassembled WGS sequence"/>
</dbReference>